<evidence type="ECO:0000313" key="1">
    <source>
        <dbReference type="EMBL" id="CAD8130759.1"/>
    </source>
</evidence>
<protein>
    <submittedName>
        <fullName evidence="1">Uncharacterized protein</fullName>
    </submittedName>
</protein>
<comment type="caution">
    <text evidence="1">The sequence shown here is derived from an EMBL/GenBank/DDBJ whole genome shotgun (WGS) entry which is preliminary data.</text>
</comment>
<accession>A0A8S1RV49</accession>
<reference evidence="1" key="1">
    <citation type="submission" date="2021-01" db="EMBL/GenBank/DDBJ databases">
        <authorList>
            <consortium name="Genoscope - CEA"/>
            <person name="William W."/>
        </authorList>
    </citation>
    <scope>NUCLEOTIDE SEQUENCE</scope>
</reference>
<dbReference type="EMBL" id="CAJJDN010000325">
    <property type="protein sequence ID" value="CAD8130759.1"/>
    <property type="molecule type" value="Genomic_DNA"/>
</dbReference>
<proteinExistence type="predicted"/>
<organism evidence="1 2">
    <name type="scientific">Paramecium sonneborni</name>
    <dbReference type="NCBI Taxonomy" id="65129"/>
    <lineage>
        <taxon>Eukaryota</taxon>
        <taxon>Sar</taxon>
        <taxon>Alveolata</taxon>
        <taxon>Ciliophora</taxon>
        <taxon>Intramacronucleata</taxon>
        <taxon>Oligohymenophorea</taxon>
        <taxon>Peniculida</taxon>
        <taxon>Parameciidae</taxon>
        <taxon>Paramecium</taxon>
    </lineage>
</organism>
<keyword evidence="2" id="KW-1185">Reference proteome</keyword>
<evidence type="ECO:0000313" key="2">
    <source>
        <dbReference type="Proteomes" id="UP000692954"/>
    </source>
</evidence>
<name>A0A8S1RV49_9CILI</name>
<dbReference type="Proteomes" id="UP000692954">
    <property type="component" value="Unassembled WGS sequence"/>
</dbReference>
<sequence length="46" mass="5415">MTEVQELFSFSQNDLRNSYLPKSMKQTFQYLFGSISKQVFSDPFSL</sequence>
<gene>
    <name evidence="1" type="ORF">PSON_ATCC_30995.1.T3250008</name>
</gene>
<dbReference type="AlphaFoldDB" id="A0A8S1RV49"/>